<name>A0ABV0JKE6_9CYAN</name>
<evidence type="ECO:0000313" key="14">
    <source>
        <dbReference type="Proteomes" id="UP001442494"/>
    </source>
</evidence>
<dbReference type="EMBL" id="JAMPKK010000008">
    <property type="protein sequence ID" value="MEP0863911.1"/>
    <property type="molecule type" value="Genomic_DNA"/>
</dbReference>
<proteinExistence type="inferred from homology"/>
<comment type="pathway">
    <text evidence="2 10">Protein modification; protein glycosylation.</text>
</comment>
<keyword evidence="7 10" id="KW-1133">Transmembrane helix</keyword>
<organism evidence="13 14">
    <name type="scientific">Funiculus sociatus GB2-A5</name>
    <dbReference type="NCBI Taxonomy" id="2933946"/>
    <lineage>
        <taxon>Bacteria</taxon>
        <taxon>Bacillati</taxon>
        <taxon>Cyanobacteriota</taxon>
        <taxon>Cyanophyceae</taxon>
        <taxon>Coleofasciculales</taxon>
        <taxon>Coleofasciculaceae</taxon>
        <taxon>Funiculus</taxon>
    </lineage>
</organism>
<comment type="function">
    <text evidence="10">Protein O-mannosyltransferase that catalyzes the transfer of a single mannose residue from a polyprenol phospho-mannosyl lipidic donor to the hydroxyl group of selected serine and threonine residues in acceptor proteins.</text>
</comment>
<evidence type="ECO:0000256" key="6">
    <source>
        <dbReference type="ARBA" id="ARBA00022692"/>
    </source>
</evidence>
<dbReference type="RefSeq" id="WP_190417607.1">
    <property type="nucleotide sequence ID" value="NZ_JAMPKK010000008.1"/>
</dbReference>
<feature type="transmembrane region" description="Helical" evidence="10">
    <location>
        <begin position="180"/>
        <end position="197"/>
    </location>
</feature>
<evidence type="ECO:0000259" key="12">
    <source>
        <dbReference type="Pfam" id="PF16192"/>
    </source>
</evidence>
<evidence type="ECO:0000256" key="3">
    <source>
        <dbReference type="ARBA" id="ARBA00007222"/>
    </source>
</evidence>
<protein>
    <recommendedName>
        <fullName evidence="9 10">Polyprenol-phosphate-mannose--protein mannosyltransferase</fullName>
        <ecNumber evidence="10">2.4.1.-</ecNumber>
    </recommendedName>
</protein>
<dbReference type="Pfam" id="PF16192">
    <property type="entry name" value="PMT_4TMC"/>
    <property type="match status" value="1"/>
</dbReference>
<evidence type="ECO:0000256" key="2">
    <source>
        <dbReference type="ARBA" id="ARBA00004922"/>
    </source>
</evidence>
<dbReference type="InterPro" id="IPR027005">
    <property type="entry name" value="PMT-like"/>
</dbReference>
<feature type="domain" description="ArnT-like N-terminal" evidence="11">
    <location>
        <begin position="22"/>
        <end position="224"/>
    </location>
</feature>
<feature type="transmembrane region" description="Helical" evidence="10">
    <location>
        <begin position="129"/>
        <end position="146"/>
    </location>
</feature>
<keyword evidence="4 10" id="KW-0328">Glycosyltransferase</keyword>
<evidence type="ECO:0000256" key="4">
    <source>
        <dbReference type="ARBA" id="ARBA00022676"/>
    </source>
</evidence>
<feature type="transmembrane region" description="Helical" evidence="10">
    <location>
        <begin position="12"/>
        <end position="32"/>
    </location>
</feature>
<feature type="transmembrane region" description="Helical" evidence="10">
    <location>
        <begin position="203"/>
        <end position="220"/>
    </location>
</feature>
<feature type="domain" description="Protein O-mannosyl-transferase C-terminal four TM" evidence="12">
    <location>
        <begin position="292"/>
        <end position="503"/>
    </location>
</feature>
<evidence type="ECO:0000256" key="5">
    <source>
        <dbReference type="ARBA" id="ARBA00022679"/>
    </source>
</evidence>
<dbReference type="PANTHER" id="PTHR10050:SF46">
    <property type="entry name" value="PROTEIN O-MANNOSYL-TRANSFERASE 2"/>
    <property type="match status" value="1"/>
</dbReference>
<evidence type="ECO:0000256" key="8">
    <source>
        <dbReference type="ARBA" id="ARBA00023136"/>
    </source>
</evidence>
<feature type="transmembrane region" description="Helical" evidence="10">
    <location>
        <begin position="460"/>
        <end position="481"/>
    </location>
</feature>
<keyword evidence="8 10" id="KW-0472">Membrane</keyword>
<evidence type="ECO:0000313" key="13">
    <source>
        <dbReference type="EMBL" id="MEP0863911.1"/>
    </source>
</evidence>
<dbReference type="PANTHER" id="PTHR10050">
    <property type="entry name" value="DOLICHYL-PHOSPHATE-MANNOSE--PROTEIN MANNOSYLTRANSFERASE"/>
    <property type="match status" value="1"/>
</dbReference>
<sequence length="504" mass="57606">MNLSKAPSQSSVPWFWIGMAGVFLLSAFLRFWGLSRFNTLVFDEVYFAKYGNNYLTNTPFFDVHPPLGKYLIAVGIWLSRLLPFGNDARNQLTGSLLSPWSYRWLNAFTGSLIPLVVAAIAYQLSHRRSYALIAALFMAADGLFLVESRYALINVYLIIFGLLGQLLFLMALNSGAGRRAIWLALSGICFGACISVKWNGLGFLLGIYLVWISAWVIRWIEKNKYKKLSIKEENSVLNTGEEIPLQELENLTFIQKLTEIDFRHMLFELGAIPAVVYRLAWIPHIQLNPERGFWEMQKQILGYHQRVGGDVNIHPYCSAWYTWPWMMRPVGYFFKKVGKTPEPVSSLISPFPPSPPKVVYFDVHAMGNPALWWLSTLAIAILLLILSQRIIRATTNHNLSLVQSTEFGVALFLILNYVANLLPWVKVTRCAFLYHYMGAAIFAFLAIAWIVDSYVQSYNLWLRAIGVTIIFAILLAFVYWMPLYLGLPLSPESFGSRMWFRSWI</sequence>
<feature type="transmembrane region" description="Helical" evidence="10">
    <location>
        <begin position="370"/>
        <end position="387"/>
    </location>
</feature>
<accession>A0ABV0JKE6</accession>
<comment type="caution">
    <text evidence="13">The sequence shown here is derived from an EMBL/GenBank/DDBJ whole genome shotgun (WGS) entry which is preliminary data.</text>
</comment>
<dbReference type="Proteomes" id="UP001442494">
    <property type="component" value="Unassembled WGS sequence"/>
</dbReference>
<feature type="transmembrane region" description="Helical" evidence="10">
    <location>
        <begin position="431"/>
        <end position="451"/>
    </location>
</feature>
<evidence type="ECO:0000256" key="1">
    <source>
        <dbReference type="ARBA" id="ARBA00004127"/>
    </source>
</evidence>
<keyword evidence="6 10" id="KW-0812">Transmembrane</keyword>
<reference evidence="13 14" key="1">
    <citation type="submission" date="2022-04" db="EMBL/GenBank/DDBJ databases">
        <title>Positive selection, recombination, and allopatry shape intraspecific diversity of widespread and dominant cyanobacteria.</title>
        <authorList>
            <person name="Wei J."/>
            <person name="Shu W."/>
            <person name="Hu C."/>
        </authorList>
    </citation>
    <scope>NUCLEOTIDE SEQUENCE [LARGE SCALE GENOMIC DNA]</scope>
    <source>
        <strain evidence="13 14">GB2-A5</strain>
    </source>
</reference>
<dbReference type="EC" id="2.4.1.-" evidence="10"/>
<gene>
    <name evidence="13" type="ORF">NDI37_05455</name>
</gene>
<comment type="subcellular location">
    <subcellularLocation>
        <location evidence="10">Cell membrane</location>
    </subcellularLocation>
    <subcellularLocation>
        <location evidence="1">Endomembrane system</location>
        <topology evidence="1">Multi-pass membrane protein</topology>
    </subcellularLocation>
</comment>
<keyword evidence="14" id="KW-1185">Reference proteome</keyword>
<evidence type="ECO:0000256" key="7">
    <source>
        <dbReference type="ARBA" id="ARBA00022989"/>
    </source>
</evidence>
<evidence type="ECO:0000256" key="10">
    <source>
        <dbReference type="RuleBase" id="RU367007"/>
    </source>
</evidence>
<dbReference type="InterPro" id="IPR003342">
    <property type="entry name" value="ArnT-like_N"/>
</dbReference>
<evidence type="ECO:0000259" key="11">
    <source>
        <dbReference type="Pfam" id="PF02366"/>
    </source>
</evidence>
<dbReference type="InterPro" id="IPR032421">
    <property type="entry name" value="PMT_4TMC"/>
</dbReference>
<keyword evidence="10" id="KW-1003">Cell membrane</keyword>
<feature type="transmembrane region" description="Helical" evidence="10">
    <location>
        <begin position="152"/>
        <end position="173"/>
    </location>
</feature>
<feature type="transmembrane region" description="Helical" evidence="10">
    <location>
        <begin position="399"/>
        <end position="419"/>
    </location>
</feature>
<dbReference type="Pfam" id="PF02366">
    <property type="entry name" value="PMT"/>
    <property type="match status" value="1"/>
</dbReference>
<feature type="transmembrane region" description="Helical" evidence="10">
    <location>
        <begin position="104"/>
        <end position="122"/>
    </location>
</feature>
<evidence type="ECO:0000256" key="9">
    <source>
        <dbReference type="ARBA" id="ARBA00093617"/>
    </source>
</evidence>
<keyword evidence="5 10" id="KW-0808">Transferase</keyword>
<comment type="similarity">
    <text evidence="3 10">Belongs to the glycosyltransferase 39 family.</text>
</comment>